<feature type="domain" description="Glutaredoxin" evidence="1">
    <location>
        <begin position="3"/>
        <end position="58"/>
    </location>
</feature>
<proteinExistence type="predicted"/>
<gene>
    <name evidence="2" type="ORF">A2115_00995</name>
</gene>
<dbReference type="STRING" id="1802471.A2115_00995"/>
<evidence type="ECO:0000313" key="2">
    <source>
        <dbReference type="EMBL" id="OGM02305.1"/>
    </source>
</evidence>
<accession>A0A1F7WJU4</accession>
<sequence>MKVIVYTTTTCPFCKMLEEFLKGKNVSYEEKSVDRDEAAKEEMLKDSQGFLGVPFTVITKDDGTKDTVLGFDKGKLAEVLGL</sequence>
<dbReference type="Pfam" id="PF00462">
    <property type="entry name" value="Glutaredoxin"/>
    <property type="match status" value="1"/>
</dbReference>
<comment type="caution">
    <text evidence="2">The sequence shown here is derived from an EMBL/GenBank/DDBJ whole genome shotgun (WGS) entry which is preliminary data.</text>
</comment>
<evidence type="ECO:0000259" key="1">
    <source>
        <dbReference type="Pfam" id="PF00462"/>
    </source>
</evidence>
<dbReference type="CDD" id="cd02976">
    <property type="entry name" value="NrdH"/>
    <property type="match status" value="1"/>
</dbReference>
<dbReference type="SUPFAM" id="SSF52833">
    <property type="entry name" value="Thioredoxin-like"/>
    <property type="match status" value="1"/>
</dbReference>
<evidence type="ECO:0000313" key="3">
    <source>
        <dbReference type="Proteomes" id="UP000176198"/>
    </source>
</evidence>
<dbReference type="InterPro" id="IPR002109">
    <property type="entry name" value="Glutaredoxin"/>
</dbReference>
<protein>
    <recommendedName>
        <fullName evidence="1">Glutaredoxin domain-containing protein</fullName>
    </recommendedName>
</protein>
<dbReference type="InterPro" id="IPR036249">
    <property type="entry name" value="Thioredoxin-like_sf"/>
</dbReference>
<organism evidence="2 3">
    <name type="scientific">Candidatus Woesebacteria bacterium GWA1_41_8</name>
    <dbReference type="NCBI Taxonomy" id="1802471"/>
    <lineage>
        <taxon>Bacteria</taxon>
        <taxon>Candidatus Woeseibacteriota</taxon>
    </lineage>
</organism>
<dbReference type="EMBL" id="MGFJ01000025">
    <property type="protein sequence ID" value="OGM02305.1"/>
    <property type="molecule type" value="Genomic_DNA"/>
</dbReference>
<reference evidence="2 3" key="1">
    <citation type="journal article" date="2016" name="Nat. Commun.">
        <title>Thousands of microbial genomes shed light on interconnected biogeochemical processes in an aquifer system.</title>
        <authorList>
            <person name="Anantharaman K."/>
            <person name="Brown C.T."/>
            <person name="Hug L.A."/>
            <person name="Sharon I."/>
            <person name="Castelle C.J."/>
            <person name="Probst A.J."/>
            <person name="Thomas B.C."/>
            <person name="Singh A."/>
            <person name="Wilkins M.J."/>
            <person name="Karaoz U."/>
            <person name="Brodie E.L."/>
            <person name="Williams K.H."/>
            <person name="Hubbard S.S."/>
            <person name="Banfield J.F."/>
        </authorList>
    </citation>
    <scope>NUCLEOTIDE SEQUENCE [LARGE SCALE GENOMIC DNA]</scope>
</reference>
<dbReference type="PROSITE" id="PS51354">
    <property type="entry name" value="GLUTAREDOXIN_2"/>
    <property type="match status" value="1"/>
</dbReference>
<dbReference type="Proteomes" id="UP000176198">
    <property type="component" value="Unassembled WGS sequence"/>
</dbReference>
<dbReference type="AlphaFoldDB" id="A0A1F7WJU4"/>
<name>A0A1F7WJU4_9BACT</name>
<dbReference type="Gene3D" id="3.40.30.10">
    <property type="entry name" value="Glutaredoxin"/>
    <property type="match status" value="1"/>
</dbReference>